<sequence length="206" mass="22582">MREYVDQEFAVYVDTRQDRWLRGATLVCLDPVKAGSALQAALARLAMRWGREDDPDAYALRLLYERIVRRRLPWQQETAAAPGEVLRALGTLTPLQRAVLVLVAYEELTVVETGDLLDISHIAVREQLQAGLSRLQAELGTSSSRLPDVRITLDQAVDGILSPGLADDAWAAGAAIGRRRRRTGFWLSVAVVAAAAISLLLIGLAQ</sequence>
<evidence type="ECO:0000256" key="1">
    <source>
        <dbReference type="SAM" id="Phobius"/>
    </source>
</evidence>
<reference evidence="3 4" key="1">
    <citation type="submission" date="2024-09" db="EMBL/GenBank/DDBJ databases">
        <authorList>
            <person name="Sun Q."/>
            <person name="Mori K."/>
        </authorList>
    </citation>
    <scope>NUCLEOTIDE SEQUENCE [LARGE SCALE GENOMIC DNA]</scope>
    <source>
        <strain evidence="3 4">CGMCC 1.15906</strain>
    </source>
</reference>
<keyword evidence="4" id="KW-1185">Reference proteome</keyword>
<dbReference type="RefSeq" id="WP_380054672.1">
    <property type="nucleotide sequence ID" value="NZ_JBHLTC010000039.1"/>
</dbReference>
<name>A0ABV6QUW2_9ACTN</name>
<keyword evidence="1" id="KW-0472">Membrane</keyword>
<keyword evidence="1" id="KW-0812">Transmembrane</keyword>
<proteinExistence type="predicted"/>
<dbReference type="InterPro" id="IPR013324">
    <property type="entry name" value="RNA_pol_sigma_r3/r4-like"/>
</dbReference>
<comment type="caution">
    <text evidence="3">The sequence shown here is derived from an EMBL/GenBank/DDBJ whole genome shotgun (WGS) entry which is preliminary data.</text>
</comment>
<evidence type="ECO:0000259" key="2">
    <source>
        <dbReference type="Pfam" id="PF04545"/>
    </source>
</evidence>
<dbReference type="Proteomes" id="UP001589890">
    <property type="component" value="Unassembled WGS sequence"/>
</dbReference>
<keyword evidence="1" id="KW-1133">Transmembrane helix</keyword>
<gene>
    <name evidence="3" type="ORF">ACFFGN_30405</name>
</gene>
<feature type="domain" description="RNA polymerase sigma-70 region 4" evidence="2">
    <location>
        <begin position="88"/>
        <end position="136"/>
    </location>
</feature>
<protein>
    <submittedName>
        <fullName evidence="3">RNA polymerase sigma factor</fullName>
    </submittedName>
</protein>
<evidence type="ECO:0000313" key="4">
    <source>
        <dbReference type="Proteomes" id="UP001589890"/>
    </source>
</evidence>
<dbReference type="SUPFAM" id="SSF88659">
    <property type="entry name" value="Sigma3 and sigma4 domains of RNA polymerase sigma factors"/>
    <property type="match status" value="1"/>
</dbReference>
<feature type="transmembrane region" description="Helical" evidence="1">
    <location>
        <begin position="185"/>
        <end position="205"/>
    </location>
</feature>
<accession>A0ABV6QUW2</accession>
<dbReference type="EMBL" id="JBHLTC010000039">
    <property type="protein sequence ID" value="MFC0628422.1"/>
    <property type="molecule type" value="Genomic_DNA"/>
</dbReference>
<evidence type="ECO:0000313" key="3">
    <source>
        <dbReference type="EMBL" id="MFC0628422.1"/>
    </source>
</evidence>
<dbReference type="InterPro" id="IPR007630">
    <property type="entry name" value="RNA_pol_sigma70_r4"/>
</dbReference>
<dbReference type="InterPro" id="IPR036388">
    <property type="entry name" value="WH-like_DNA-bd_sf"/>
</dbReference>
<dbReference type="Pfam" id="PF04545">
    <property type="entry name" value="Sigma70_r4"/>
    <property type="match status" value="1"/>
</dbReference>
<dbReference type="Gene3D" id="1.10.10.10">
    <property type="entry name" value="Winged helix-like DNA-binding domain superfamily/Winged helix DNA-binding domain"/>
    <property type="match status" value="1"/>
</dbReference>
<organism evidence="3 4">
    <name type="scientific">Kribbella deserti</name>
    <dbReference type="NCBI Taxonomy" id="1926257"/>
    <lineage>
        <taxon>Bacteria</taxon>
        <taxon>Bacillati</taxon>
        <taxon>Actinomycetota</taxon>
        <taxon>Actinomycetes</taxon>
        <taxon>Propionibacteriales</taxon>
        <taxon>Kribbellaceae</taxon>
        <taxon>Kribbella</taxon>
    </lineage>
</organism>